<evidence type="ECO:0000256" key="5">
    <source>
        <dbReference type="ARBA" id="ARBA00022840"/>
    </source>
</evidence>
<keyword evidence="4" id="KW-0418">Kinase</keyword>
<evidence type="ECO:0000256" key="11">
    <source>
        <dbReference type="PROSITE-ProRule" id="PRU10141"/>
    </source>
</evidence>
<dbReference type="EMBL" id="JALJOQ010000086">
    <property type="protein sequence ID" value="KAK9799825.1"/>
    <property type="molecule type" value="Genomic_DNA"/>
</dbReference>
<dbReference type="AlphaFoldDB" id="A0AAW1NYT8"/>
<evidence type="ECO:0000256" key="3">
    <source>
        <dbReference type="ARBA" id="ARBA00022741"/>
    </source>
</evidence>
<comment type="catalytic activity">
    <reaction evidence="8">
        <text>L-seryl-[protein] + ATP = O-phospho-L-seryl-[protein] + ADP + H(+)</text>
        <dbReference type="Rhea" id="RHEA:17989"/>
        <dbReference type="Rhea" id="RHEA-COMP:9863"/>
        <dbReference type="Rhea" id="RHEA-COMP:11604"/>
        <dbReference type="ChEBI" id="CHEBI:15378"/>
        <dbReference type="ChEBI" id="CHEBI:29999"/>
        <dbReference type="ChEBI" id="CHEBI:30616"/>
        <dbReference type="ChEBI" id="CHEBI:83421"/>
        <dbReference type="ChEBI" id="CHEBI:456216"/>
        <dbReference type="EC" id="2.7.12.2"/>
    </reaction>
</comment>
<dbReference type="GO" id="GO:0004674">
    <property type="term" value="F:protein serine/threonine kinase activity"/>
    <property type="evidence" value="ECO:0007669"/>
    <property type="project" value="UniProtKB-KW"/>
</dbReference>
<evidence type="ECO:0000256" key="6">
    <source>
        <dbReference type="ARBA" id="ARBA00038035"/>
    </source>
</evidence>
<dbReference type="EC" id="2.7.12.2" evidence="7"/>
<keyword evidence="2" id="KW-0808">Transferase</keyword>
<dbReference type="GO" id="GO:0005524">
    <property type="term" value="F:ATP binding"/>
    <property type="evidence" value="ECO:0007669"/>
    <property type="project" value="UniProtKB-UniRule"/>
</dbReference>
<comment type="caution">
    <text evidence="14">The sequence shown here is derived from an EMBL/GenBank/DDBJ whole genome shotgun (WGS) entry which is preliminary data.</text>
</comment>
<comment type="catalytic activity">
    <reaction evidence="10">
        <text>L-tyrosyl-[protein] + ATP = O-phospho-L-tyrosyl-[protein] + ADP + H(+)</text>
        <dbReference type="Rhea" id="RHEA:10596"/>
        <dbReference type="Rhea" id="RHEA-COMP:10136"/>
        <dbReference type="Rhea" id="RHEA-COMP:20101"/>
        <dbReference type="ChEBI" id="CHEBI:15378"/>
        <dbReference type="ChEBI" id="CHEBI:30616"/>
        <dbReference type="ChEBI" id="CHEBI:46858"/>
        <dbReference type="ChEBI" id="CHEBI:61978"/>
        <dbReference type="ChEBI" id="CHEBI:456216"/>
        <dbReference type="EC" id="2.7.12.2"/>
    </reaction>
</comment>
<protein>
    <recommendedName>
        <fullName evidence="7">mitogen-activated protein kinase kinase</fullName>
        <ecNumber evidence="7">2.7.12.2</ecNumber>
    </recommendedName>
</protein>
<dbReference type="PROSITE" id="PS50011">
    <property type="entry name" value="PROTEIN_KINASE_DOM"/>
    <property type="match status" value="1"/>
</dbReference>
<dbReference type="SMART" id="SM00220">
    <property type="entry name" value="S_TKc"/>
    <property type="match status" value="1"/>
</dbReference>
<dbReference type="FunFam" id="3.30.200.20:FF:000040">
    <property type="entry name" value="Dual specificity mitogen-activated protein kinase kinase"/>
    <property type="match status" value="1"/>
</dbReference>
<evidence type="ECO:0000313" key="15">
    <source>
        <dbReference type="Proteomes" id="UP001465755"/>
    </source>
</evidence>
<dbReference type="Proteomes" id="UP001465755">
    <property type="component" value="Unassembled WGS sequence"/>
</dbReference>
<keyword evidence="1 12" id="KW-0723">Serine/threonine-protein kinase</keyword>
<reference evidence="14 15" key="1">
    <citation type="journal article" date="2024" name="Nat. Commun.">
        <title>Phylogenomics reveals the evolutionary origins of lichenization in chlorophyte algae.</title>
        <authorList>
            <person name="Puginier C."/>
            <person name="Libourel C."/>
            <person name="Otte J."/>
            <person name="Skaloud P."/>
            <person name="Haon M."/>
            <person name="Grisel S."/>
            <person name="Petersen M."/>
            <person name="Berrin J.G."/>
            <person name="Delaux P.M."/>
            <person name="Dal Grande F."/>
            <person name="Keller J."/>
        </authorList>
    </citation>
    <scope>NUCLEOTIDE SEQUENCE [LARGE SCALE GENOMIC DNA]</scope>
    <source>
        <strain evidence="14 15">SAG 2036</strain>
    </source>
</reference>
<comment type="similarity">
    <text evidence="6">Belongs to the protein kinase superfamily. STE Ser/Thr protein kinase family. MAP kinase kinase subfamily.</text>
</comment>
<dbReference type="PROSITE" id="PS00108">
    <property type="entry name" value="PROTEIN_KINASE_ST"/>
    <property type="match status" value="1"/>
</dbReference>
<dbReference type="GO" id="GO:0004708">
    <property type="term" value="F:MAP kinase kinase activity"/>
    <property type="evidence" value="ECO:0007669"/>
    <property type="project" value="UniProtKB-EC"/>
</dbReference>
<evidence type="ECO:0000256" key="10">
    <source>
        <dbReference type="ARBA" id="ARBA00051693"/>
    </source>
</evidence>
<name>A0AAW1NYT8_9CHLO</name>
<evidence type="ECO:0000256" key="9">
    <source>
        <dbReference type="ARBA" id="ARBA00049299"/>
    </source>
</evidence>
<evidence type="ECO:0000256" key="7">
    <source>
        <dbReference type="ARBA" id="ARBA00038999"/>
    </source>
</evidence>
<gene>
    <name evidence="14" type="ORF">WJX73_006001</name>
</gene>
<dbReference type="Gene3D" id="3.30.200.20">
    <property type="entry name" value="Phosphorylase Kinase, domain 1"/>
    <property type="match status" value="1"/>
</dbReference>
<evidence type="ECO:0000256" key="2">
    <source>
        <dbReference type="ARBA" id="ARBA00022679"/>
    </source>
</evidence>
<organism evidence="14 15">
    <name type="scientific">Symbiochloris irregularis</name>
    <dbReference type="NCBI Taxonomy" id="706552"/>
    <lineage>
        <taxon>Eukaryota</taxon>
        <taxon>Viridiplantae</taxon>
        <taxon>Chlorophyta</taxon>
        <taxon>core chlorophytes</taxon>
        <taxon>Trebouxiophyceae</taxon>
        <taxon>Trebouxiales</taxon>
        <taxon>Trebouxiaceae</taxon>
        <taxon>Symbiochloris</taxon>
    </lineage>
</organism>
<keyword evidence="15" id="KW-1185">Reference proteome</keyword>
<feature type="binding site" evidence="11">
    <location>
        <position position="124"/>
    </location>
    <ligand>
        <name>ATP</name>
        <dbReference type="ChEBI" id="CHEBI:30616"/>
    </ligand>
</feature>
<dbReference type="PANTHER" id="PTHR48013:SF9">
    <property type="entry name" value="DUAL SPECIFICITY MITOGEN-ACTIVATED PROTEIN KINASE KINASE 5"/>
    <property type="match status" value="1"/>
</dbReference>
<evidence type="ECO:0000259" key="13">
    <source>
        <dbReference type="PROSITE" id="PS50011"/>
    </source>
</evidence>
<dbReference type="CDD" id="cd06623">
    <property type="entry name" value="PKc_MAPKK_plant_like"/>
    <property type="match status" value="1"/>
</dbReference>
<dbReference type="InterPro" id="IPR008271">
    <property type="entry name" value="Ser/Thr_kinase_AS"/>
</dbReference>
<dbReference type="Pfam" id="PF00069">
    <property type="entry name" value="Pkinase"/>
    <property type="match status" value="1"/>
</dbReference>
<dbReference type="PROSITE" id="PS00107">
    <property type="entry name" value="PROTEIN_KINASE_ATP"/>
    <property type="match status" value="1"/>
</dbReference>
<dbReference type="PANTHER" id="PTHR48013">
    <property type="entry name" value="DUAL SPECIFICITY MITOGEN-ACTIVATED PROTEIN KINASE KINASE 5-RELATED"/>
    <property type="match status" value="1"/>
</dbReference>
<evidence type="ECO:0000256" key="1">
    <source>
        <dbReference type="ARBA" id="ARBA00022527"/>
    </source>
</evidence>
<dbReference type="Gene3D" id="1.10.510.10">
    <property type="entry name" value="Transferase(Phosphotransferase) domain 1"/>
    <property type="match status" value="1"/>
</dbReference>
<evidence type="ECO:0000313" key="14">
    <source>
        <dbReference type="EMBL" id="KAK9799825.1"/>
    </source>
</evidence>
<dbReference type="InterPro" id="IPR017441">
    <property type="entry name" value="Protein_kinase_ATP_BS"/>
</dbReference>
<keyword evidence="3 11" id="KW-0547">Nucleotide-binding</keyword>
<comment type="catalytic activity">
    <reaction evidence="9">
        <text>L-threonyl-[protein] + ATP = O-phospho-L-threonyl-[protein] + ADP + H(+)</text>
        <dbReference type="Rhea" id="RHEA:46608"/>
        <dbReference type="Rhea" id="RHEA-COMP:11060"/>
        <dbReference type="Rhea" id="RHEA-COMP:11605"/>
        <dbReference type="ChEBI" id="CHEBI:15378"/>
        <dbReference type="ChEBI" id="CHEBI:30013"/>
        <dbReference type="ChEBI" id="CHEBI:30616"/>
        <dbReference type="ChEBI" id="CHEBI:61977"/>
        <dbReference type="ChEBI" id="CHEBI:456216"/>
        <dbReference type="EC" id="2.7.12.2"/>
    </reaction>
</comment>
<keyword evidence="5 11" id="KW-0067">ATP-binding</keyword>
<evidence type="ECO:0000256" key="4">
    <source>
        <dbReference type="ARBA" id="ARBA00022777"/>
    </source>
</evidence>
<dbReference type="InterPro" id="IPR000719">
    <property type="entry name" value="Prot_kinase_dom"/>
</dbReference>
<evidence type="ECO:0000256" key="8">
    <source>
        <dbReference type="ARBA" id="ARBA00049014"/>
    </source>
</evidence>
<feature type="domain" description="Protein kinase" evidence="13">
    <location>
        <begin position="95"/>
        <end position="354"/>
    </location>
</feature>
<dbReference type="SUPFAM" id="SSF56112">
    <property type="entry name" value="Protein kinase-like (PK-like)"/>
    <property type="match status" value="1"/>
</dbReference>
<proteinExistence type="inferred from homology"/>
<accession>A0AAW1NYT8</accession>
<dbReference type="InterPro" id="IPR011009">
    <property type="entry name" value="Kinase-like_dom_sf"/>
</dbReference>
<evidence type="ECO:0000256" key="12">
    <source>
        <dbReference type="RuleBase" id="RU000304"/>
    </source>
</evidence>
<sequence length="383" mass="42366">MALSELKSWAKKKVNLQPLILHSNGSPPNTLGSVEVVDGDLILGKHGLVTNGGRRSLLDSLRGELALDAEASVCLSPDEHDTTSRKGFTISLQDLEPVKAIGAGSSGVVQKVRHKPSGRFIVLKVIRCNLRSDNTRKQIFGELRTLRSCAHPKIVRYMESFYDNGTVTIAMEFMDRGSMADLFRAFGHVPEHFLAMMITQVLEGLEYLHSERRIVHRDVKPSNLLVSGVGEVKLSDFGVSGQLTHSIIDCSSWVGTMTYMSPERLKGGSYSYASDIWSVGLVLAEGALGRFPYAVKTGQAPDFWQLMEKITNDGPLPMKLTESSSELRDFVTCCLRKNASERWTAAQLLQHPFILKHSCHTSMRRLMDEFAAVIGPYMASPRA</sequence>